<keyword evidence="4" id="KW-1185">Reference proteome</keyword>
<proteinExistence type="predicted"/>
<dbReference type="Gene3D" id="2.130.10.10">
    <property type="entry name" value="YVTN repeat-like/Quinoprotein amine dehydrogenase"/>
    <property type="match status" value="1"/>
</dbReference>
<feature type="coiled-coil region" evidence="1">
    <location>
        <begin position="444"/>
        <end position="471"/>
    </location>
</feature>
<name>A0A844AW71_9BURK</name>
<feature type="chain" id="PRO_5032716599" evidence="2">
    <location>
        <begin position="24"/>
        <end position="666"/>
    </location>
</feature>
<evidence type="ECO:0000313" key="3">
    <source>
        <dbReference type="EMBL" id="MRD46628.1"/>
    </source>
</evidence>
<evidence type="ECO:0000256" key="2">
    <source>
        <dbReference type="SAM" id="SignalP"/>
    </source>
</evidence>
<dbReference type="InterPro" id="IPR015943">
    <property type="entry name" value="WD40/YVTN_repeat-like_dom_sf"/>
</dbReference>
<feature type="signal peptide" evidence="2">
    <location>
        <begin position="1"/>
        <end position="23"/>
    </location>
</feature>
<dbReference type="InterPro" id="IPR011047">
    <property type="entry name" value="Quinoprotein_ADH-like_sf"/>
</dbReference>
<dbReference type="Proteomes" id="UP000487350">
    <property type="component" value="Unassembled WGS sequence"/>
</dbReference>
<dbReference type="AlphaFoldDB" id="A0A844AW71"/>
<gene>
    <name evidence="3" type="ORF">GHT07_05025</name>
</gene>
<dbReference type="RefSeq" id="WP_153583971.1">
    <property type="nucleotide sequence ID" value="NZ_WJBU01000004.1"/>
</dbReference>
<reference evidence="3 4" key="1">
    <citation type="submission" date="2019-11" db="EMBL/GenBank/DDBJ databases">
        <title>Caenimonas koreensis gen. nov., sp. nov., isolated from activated sludge.</title>
        <authorList>
            <person name="Seung H.R."/>
        </authorList>
    </citation>
    <scope>NUCLEOTIDE SEQUENCE [LARGE SCALE GENOMIC DNA]</scope>
    <source>
        <strain evidence="3 4">EMB320</strain>
    </source>
</reference>
<organism evidence="3 4">
    <name type="scientific">Caenimonas koreensis DSM 17982</name>
    <dbReference type="NCBI Taxonomy" id="1121255"/>
    <lineage>
        <taxon>Bacteria</taxon>
        <taxon>Pseudomonadati</taxon>
        <taxon>Pseudomonadota</taxon>
        <taxon>Betaproteobacteria</taxon>
        <taxon>Burkholderiales</taxon>
        <taxon>Comamonadaceae</taxon>
        <taxon>Caenimonas</taxon>
    </lineage>
</organism>
<dbReference type="SUPFAM" id="SSF50998">
    <property type="entry name" value="Quinoprotein alcohol dehydrogenase-like"/>
    <property type="match status" value="1"/>
</dbReference>
<protein>
    <submittedName>
        <fullName evidence="3">PQQ-binding-like beta-propeller repeat protein</fullName>
    </submittedName>
</protein>
<dbReference type="EMBL" id="WJBU01000004">
    <property type="protein sequence ID" value="MRD46628.1"/>
    <property type="molecule type" value="Genomic_DNA"/>
</dbReference>
<evidence type="ECO:0000313" key="4">
    <source>
        <dbReference type="Proteomes" id="UP000487350"/>
    </source>
</evidence>
<evidence type="ECO:0000256" key="1">
    <source>
        <dbReference type="SAM" id="Coils"/>
    </source>
</evidence>
<keyword evidence="1" id="KW-0175">Coiled coil</keyword>
<dbReference type="OrthoDB" id="5523842at2"/>
<keyword evidence="2" id="KW-0732">Signal</keyword>
<accession>A0A844AW71</accession>
<comment type="caution">
    <text evidence="3">The sequence shown here is derived from an EMBL/GenBank/DDBJ whole genome shotgun (WGS) entry which is preliminary data.</text>
</comment>
<sequence>MFYRLAACALLLVPLSGCDVVSAAFTSTPQKVNNAAPVSAETETAFNRLLATLEGDSAAKKSVETQFDQLLKARAFSCSALVQIGRFDTPKQVKAKLTDKECFAAQEGVIQEWIGARRLALLIQAPPLAPLAALPPRALIATPEGASQLVLADDANVLVFGGGEKFTAVQVPDGKRIGEIKVAGSQPRPLSLSPNGRIVAIAFANGLRFHDVATGEPLWTASKYASVLTWLPEVDGVVLMQSNTGAPFLLDIRQGKVEPYASMTTRPTWAVTMPQGQRVVGAYQTAALIGHARNAVGGIAVTPIKQWSLGNVSVQSGTPLVMGGGKKLVYVSGQNVSWLDTDSGQVTSLQTAMLNVRSIAKTSESTLMFDGNSYGASGESQDHSALLDIDKQELSTARDVKQADGLLMASSQRTAFIKRGNGGILLGTTVEGDNPQSLEGLIAQADLTKQLRKLEDAKREEEFALARARIEMTRPGASAAATADMTPAEAARARHLSMSQARGAAEQAAAFAQQAAERARVVQAAGLAPGGAAAGPILAGVPANAKVAFVGVYEAVNTPGGGRAGNVRVNIAPGSEPLVLVLSNYEPVTWTINTGGRKIAAVLLSSYNPATVVGAEPAQVMRIGSNHAYKLDSEDYAKVQRDVTRYVGKPVSSFQGGYRGQEFTVR</sequence>